<reference evidence="11 12" key="1">
    <citation type="submission" date="2022-05" db="EMBL/GenBank/DDBJ databases">
        <authorList>
            <consortium name="Genoscope - CEA"/>
            <person name="William W."/>
        </authorList>
    </citation>
    <scope>NUCLEOTIDE SEQUENCE [LARGE SCALE GENOMIC DNA]</scope>
</reference>
<evidence type="ECO:0000256" key="7">
    <source>
        <dbReference type="PIRNR" id="PIRNR017706"/>
    </source>
</evidence>
<comment type="caution">
    <text evidence="11">The sequence shown here is derived from an EMBL/GenBank/DDBJ whole genome shotgun (WGS) entry which is preliminary data.</text>
</comment>
<dbReference type="Proteomes" id="UP001159428">
    <property type="component" value="Unassembled WGS sequence"/>
</dbReference>
<dbReference type="SMART" id="SM00443">
    <property type="entry name" value="G_patch"/>
    <property type="match status" value="1"/>
</dbReference>
<dbReference type="PIRSF" id="PIRSF017706">
    <property type="entry name" value="TFIP11"/>
    <property type="match status" value="1"/>
</dbReference>
<accession>A0AAU9X059</accession>
<keyword evidence="12" id="KW-1185">Reference proteome</keyword>
<dbReference type="GO" id="GO:0003676">
    <property type="term" value="F:nucleic acid binding"/>
    <property type="evidence" value="ECO:0007669"/>
    <property type="project" value="InterPro"/>
</dbReference>
<dbReference type="InterPro" id="IPR022159">
    <property type="entry name" value="STIP/TFIP11_N"/>
</dbReference>
<dbReference type="EMBL" id="CALNXJ010000025">
    <property type="protein sequence ID" value="CAH3130880.1"/>
    <property type="molecule type" value="Genomic_DNA"/>
</dbReference>
<dbReference type="GO" id="GO:0071008">
    <property type="term" value="C:U2-type post-mRNA release spliceosomal complex"/>
    <property type="evidence" value="ECO:0007669"/>
    <property type="project" value="TreeGrafter"/>
</dbReference>
<name>A0AAU9X059_9CNID</name>
<evidence type="ECO:0000256" key="9">
    <source>
        <dbReference type="SAM" id="MobiDB-lite"/>
    </source>
</evidence>
<keyword evidence="6 7" id="KW-0539">Nucleus</keyword>
<evidence type="ECO:0000256" key="2">
    <source>
        <dbReference type="ARBA" id="ARBA00010900"/>
    </source>
</evidence>
<dbReference type="PANTHER" id="PTHR23329:SF1">
    <property type="entry name" value="TUFTELIN-INTERACTING PROTEIN 11"/>
    <property type="match status" value="1"/>
</dbReference>
<gene>
    <name evidence="11" type="ORF">PMEA_00014375</name>
</gene>
<feature type="domain" description="G-patch" evidence="10">
    <location>
        <begin position="149"/>
        <end position="195"/>
    </location>
</feature>
<feature type="coiled-coil region" evidence="8">
    <location>
        <begin position="340"/>
        <end position="367"/>
    </location>
</feature>
<protein>
    <recommendedName>
        <fullName evidence="10">G-patch domain-containing protein</fullName>
    </recommendedName>
</protein>
<dbReference type="AlphaFoldDB" id="A0AAU9X059"/>
<feature type="compositionally biased region" description="Basic and acidic residues" evidence="9">
    <location>
        <begin position="107"/>
        <end position="122"/>
    </location>
</feature>
<evidence type="ECO:0000256" key="8">
    <source>
        <dbReference type="SAM" id="Coils"/>
    </source>
</evidence>
<feature type="region of interest" description="Disordered" evidence="9">
    <location>
        <begin position="40"/>
        <end position="126"/>
    </location>
</feature>
<dbReference type="InterPro" id="IPR000467">
    <property type="entry name" value="G_patch_dom"/>
</dbReference>
<dbReference type="PROSITE" id="PS50174">
    <property type="entry name" value="G_PATCH"/>
    <property type="match status" value="1"/>
</dbReference>
<comment type="subcellular location">
    <subcellularLocation>
        <location evidence="1 7">Nucleus</location>
    </subcellularLocation>
</comment>
<comment type="similarity">
    <text evidence="2 7">Belongs to the TFP11/STIP family.</text>
</comment>
<keyword evidence="3 7" id="KW-0507">mRNA processing</keyword>
<dbReference type="InterPro" id="IPR045211">
    <property type="entry name" value="TFP11/STIP/Ntr1"/>
</dbReference>
<evidence type="ECO:0000256" key="3">
    <source>
        <dbReference type="ARBA" id="ARBA00022664"/>
    </source>
</evidence>
<dbReference type="InterPro" id="IPR024933">
    <property type="entry name" value="TFP11"/>
</dbReference>
<evidence type="ECO:0000256" key="4">
    <source>
        <dbReference type="ARBA" id="ARBA00022728"/>
    </source>
</evidence>
<proteinExistence type="inferred from homology"/>
<evidence type="ECO:0000256" key="6">
    <source>
        <dbReference type="ARBA" id="ARBA00023242"/>
    </source>
</evidence>
<sequence>MADDVEFEDFEITDYDLMEGMGLGFRRRKMTKEDAIYGIWADKDSDDDDRPSFSGKRKKDYTKPLNFVSGGVVQKGKDKKTDDDDAASVGSSASEKGPGSGRNSPVVRDKKLFKGTGVKKETGPLGPQMFAKKLLKTSGKEFGSFEKYTKGFGMKMLQQMGYEPGKGLGKDGQGIVYPVEAFKREGRGALGSYGPERSKKAQELRPVYDEEEEEEEKFKEQLQQWKKTEEGYSKPKYVYKTVDEVKATGGSKKGPSISLKHSKIKVVDMTGPETKILTGYGSIAQQHAKPGEVPPTTSVRDAEAAFSMPELTYNLNLLIDMAETDIIQTDRQLKFERDLVVNLKHEEEKLSAVLEREEKDIKRLMEVINMIDSCRQQSLSPDDDALTLDKCEEMFNTLQEDYYEEFKMYDLASLAEPLVFSLVRKYFQGWNPLVNPLHGLEVMVRWREILERKEAENSAFSLTLAQGTAHGEEAMKMYDRLVWEVWMPFLRSVMCSWTCREYDSMLNLINVWIPVLPEWILENIKQQLILPRLQAEVDAWNPLTDTVPVHAWIHPWLPLMGDRLEPLYAPIRFKLASALTNWHPSDPSAKMMLEPWSKVFSKGTMDAFILRSIYPKLSQCLSEFIINPHQQHLEPFHWVMEWEDIITQQHFISLLEKHFFPRWIQVLRGWLSVSPNYDEVIQWYSGWKGMFSEDLLNNPTIKVQFNRALDVMNQAVTSPGGVLQPGARENIAYLTSTERRREAEAAAMAAAVEKQKAEAARTLAASQNVPSNFKDLIQNLAEENNLLFMPTPNRRFEGKALYSLGKVTLYIDRGVVFVNTQGVWKPVSLQDLMTLAK</sequence>
<evidence type="ECO:0000259" key="10">
    <source>
        <dbReference type="PROSITE" id="PS50174"/>
    </source>
</evidence>
<keyword evidence="8" id="KW-0175">Coiled coil</keyword>
<organism evidence="11 12">
    <name type="scientific">Pocillopora meandrina</name>
    <dbReference type="NCBI Taxonomy" id="46732"/>
    <lineage>
        <taxon>Eukaryota</taxon>
        <taxon>Metazoa</taxon>
        <taxon>Cnidaria</taxon>
        <taxon>Anthozoa</taxon>
        <taxon>Hexacorallia</taxon>
        <taxon>Scleractinia</taxon>
        <taxon>Astrocoeniina</taxon>
        <taxon>Pocilloporidae</taxon>
        <taxon>Pocillopora</taxon>
    </lineage>
</organism>
<evidence type="ECO:0000256" key="1">
    <source>
        <dbReference type="ARBA" id="ARBA00004123"/>
    </source>
</evidence>
<evidence type="ECO:0000313" key="11">
    <source>
        <dbReference type="EMBL" id="CAH3130880.1"/>
    </source>
</evidence>
<dbReference type="InterPro" id="IPR022783">
    <property type="entry name" value="GCFC_dom"/>
</dbReference>
<dbReference type="GO" id="GO:0000390">
    <property type="term" value="P:spliceosomal complex disassembly"/>
    <property type="evidence" value="ECO:0007669"/>
    <property type="project" value="InterPro"/>
</dbReference>
<keyword evidence="5 7" id="KW-0508">mRNA splicing</keyword>
<evidence type="ECO:0000313" key="12">
    <source>
        <dbReference type="Proteomes" id="UP001159428"/>
    </source>
</evidence>
<dbReference type="Pfam" id="PF07842">
    <property type="entry name" value="GCFC"/>
    <property type="match status" value="1"/>
</dbReference>
<feature type="region of interest" description="Disordered" evidence="9">
    <location>
        <begin position="188"/>
        <end position="214"/>
    </location>
</feature>
<feature type="compositionally biased region" description="Basic and acidic residues" evidence="9">
    <location>
        <begin position="196"/>
        <end position="208"/>
    </location>
</feature>
<keyword evidence="4 7" id="KW-0747">Spliceosome</keyword>
<dbReference type="PANTHER" id="PTHR23329">
    <property type="entry name" value="TUFTELIN-INTERACTING PROTEIN 11-RELATED"/>
    <property type="match status" value="1"/>
</dbReference>
<evidence type="ECO:0000256" key="5">
    <source>
        <dbReference type="ARBA" id="ARBA00023187"/>
    </source>
</evidence>
<dbReference type="Pfam" id="PF12457">
    <property type="entry name" value="TIP_N"/>
    <property type="match status" value="1"/>
</dbReference>
<dbReference type="Pfam" id="PF01585">
    <property type="entry name" value="G-patch"/>
    <property type="match status" value="1"/>
</dbReference>